<dbReference type="InterPro" id="IPR005764">
    <property type="entry name" value="Ade_phspho_trans"/>
</dbReference>
<dbReference type="InterPro" id="IPR000836">
    <property type="entry name" value="PRTase_dom"/>
</dbReference>
<evidence type="ECO:0000256" key="9">
    <source>
        <dbReference type="ARBA" id="ARBA00022676"/>
    </source>
</evidence>
<evidence type="ECO:0000256" key="12">
    <source>
        <dbReference type="HAMAP-Rule" id="MF_00004"/>
    </source>
</evidence>
<organism evidence="14 15">
    <name type="scientific">Caldicellulosiruptor obsidiansis (strain ATCC BAA-2073 / JCM 16842 / OB47)</name>
    <dbReference type="NCBI Taxonomy" id="608506"/>
    <lineage>
        <taxon>Bacteria</taxon>
        <taxon>Bacillati</taxon>
        <taxon>Bacillota</taxon>
        <taxon>Bacillota incertae sedis</taxon>
        <taxon>Caldicellulosiruptorales</taxon>
        <taxon>Caldicellulosiruptoraceae</taxon>
        <taxon>Caldicellulosiruptor</taxon>
    </lineage>
</organism>
<gene>
    <name evidence="12 14" type="primary">apt</name>
    <name evidence="14" type="ordered locus">COB47_1762</name>
</gene>
<dbReference type="SUPFAM" id="SSF53271">
    <property type="entry name" value="PRTase-like"/>
    <property type="match status" value="1"/>
</dbReference>
<evidence type="ECO:0000256" key="2">
    <source>
        <dbReference type="ARBA" id="ARBA00003968"/>
    </source>
</evidence>
<evidence type="ECO:0000256" key="1">
    <source>
        <dbReference type="ARBA" id="ARBA00000868"/>
    </source>
</evidence>
<evidence type="ECO:0000256" key="7">
    <source>
        <dbReference type="ARBA" id="ARBA00011893"/>
    </source>
</evidence>
<evidence type="ECO:0000256" key="10">
    <source>
        <dbReference type="ARBA" id="ARBA00022679"/>
    </source>
</evidence>
<dbReference type="GO" id="GO:0005737">
    <property type="term" value="C:cytoplasm"/>
    <property type="evidence" value="ECO:0007669"/>
    <property type="project" value="UniProtKB-SubCell"/>
</dbReference>
<dbReference type="STRING" id="608506.COB47_1762"/>
<comment type="pathway">
    <text evidence="4 12">Purine metabolism; AMP biosynthesis via salvage pathway; AMP from adenine: step 1/1.</text>
</comment>
<protein>
    <recommendedName>
        <fullName evidence="7 12">Adenine phosphoribosyltransferase</fullName>
        <shortName evidence="12">APRT</shortName>
        <ecNumber evidence="7 12">2.4.2.7</ecNumber>
    </recommendedName>
</protein>
<dbReference type="EC" id="2.4.2.7" evidence="7 12"/>
<feature type="domain" description="Phosphoribosyltransferase" evidence="13">
    <location>
        <begin position="51"/>
        <end position="151"/>
    </location>
</feature>
<comment type="subunit">
    <text evidence="6 12">Homodimer.</text>
</comment>
<keyword evidence="8 12" id="KW-0963">Cytoplasm</keyword>
<comment type="similarity">
    <text evidence="5 12">Belongs to the purine/pyrimidine phosphoribosyltransferase family.</text>
</comment>
<comment type="subcellular location">
    <subcellularLocation>
        <location evidence="3 12">Cytoplasm</location>
    </subcellularLocation>
</comment>
<dbReference type="EMBL" id="CP002164">
    <property type="protein sequence ID" value="ADL43039.1"/>
    <property type="molecule type" value="Genomic_DNA"/>
</dbReference>
<dbReference type="GO" id="GO:0006166">
    <property type="term" value="P:purine ribonucleoside salvage"/>
    <property type="evidence" value="ECO:0007669"/>
    <property type="project" value="UniProtKB-UniRule"/>
</dbReference>
<dbReference type="HAMAP" id="MF_00004">
    <property type="entry name" value="Aden_phosphoribosyltr"/>
    <property type="match status" value="1"/>
</dbReference>
<dbReference type="NCBIfam" id="TIGR01090">
    <property type="entry name" value="apt"/>
    <property type="match status" value="1"/>
</dbReference>
<dbReference type="GO" id="GO:0003999">
    <property type="term" value="F:adenine phosphoribosyltransferase activity"/>
    <property type="evidence" value="ECO:0007669"/>
    <property type="project" value="UniProtKB-UniRule"/>
</dbReference>
<proteinExistence type="inferred from homology"/>
<evidence type="ECO:0000256" key="5">
    <source>
        <dbReference type="ARBA" id="ARBA00008391"/>
    </source>
</evidence>
<dbReference type="GO" id="GO:0044209">
    <property type="term" value="P:AMP salvage"/>
    <property type="evidence" value="ECO:0007669"/>
    <property type="project" value="UniProtKB-UniRule"/>
</dbReference>
<dbReference type="Proteomes" id="UP000000347">
    <property type="component" value="Chromosome"/>
</dbReference>
<keyword evidence="9 12" id="KW-0328">Glycosyltransferase</keyword>
<sequence>MNLKEKFRHVLNFPKEGIDFIDITTVLQDKDAFKYAIDSLVDLVKDLDFELIVGPESRGFIFGAPVAYVLNKGLVLVRKKGKLPYKTVSVEYELEYGKDVLEMHIDAIKPGQKIVIIDDLLATGGTTLSNIKLVEKLGGEVVGIAYLVELTYLNGRENLKGYDVRSVVQFESSLI</sequence>
<reference evidence="14 15" key="1">
    <citation type="journal article" date="2010" name="J. Bacteriol.">
        <title>Complete genome sequence of the cellulolytic thermophile Caldicellulosiruptor obsidiansis OB47T.</title>
        <authorList>
            <person name="Elkins J.G."/>
            <person name="Lochner A."/>
            <person name="Hamilton-Brehm S.D."/>
            <person name="Davenport K.W."/>
            <person name="Podar M."/>
            <person name="Brown S.D."/>
            <person name="Land M.L."/>
            <person name="Hauser L.J."/>
            <person name="Klingeman D.M."/>
            <person name="Raman B."/>
            <person name="Goodwin L.A."/>
            <person name="Tapia R."/>
            <person name="Meincke L.J."/>
            <person name="Detter J.C."/>
            <person name="Bruce D.C."/>
            <person name="Han C.S."/>
            <person name="Palumbo A.V."/>
            <person name="Cottingham R.W."/>
            <person name="Keller M."/>
            <person name="Graham D.E."/>
        </authorList>
    </citation>
    <scope>NUCLEOTIDE SEQUENCE [LARGE SCALE GENOMIC DNA]</scope>
    <source>
        <strain evidence="15">ATCC BAA-2073 / strain OB47</strain>
    </source>
</reference>
<dbReference type="KEGG" id="cob:COB47_1762"/>
<dbReference type="FunFam" id="3.40.50.2020:FF:000004">
    <property type="entry name" value="Adenine phosphoribosyltransferase"/>
    <property type="match status" value="1"/>
</dbReference>
<dbReference type="InterPro" id="IPR050054">
    <property type="entry name" value="UPRTase/APRTase"/>
</dbReference>
<dbReference type="CDD" id="cd06223">
    <property type="entry name" value="PRTases_typeI"/>
    <property type="match status" value="1"/>
</dbReference>
<keyword evidence="11 12" id="KW-0660">Purine salvage</keyword>
<comment type="function">
    <text evidence="2 12">Catalyzes a salvage reaction resulting in the formation of AMP, that is energically less costly than de novo synthesis.</text>
</comment>
<name>D9TFR9_CALOO</name>
<dbReference type="UniPathway" id="UPA00588">
    <property type="reaction ID" value="UER00646"/>
</dbReference>
<comment type="catalytic activity">
    <reaction evidence="1 12">
        <text>AMP + diphosphate = 5-phospho-alpha-D-ribose 1-diphosphate + adenine</text>
        <dbReference type="Rhea" id="RHEA:16609"/>
        <dbReference type="ChEBI" id="CHEBI:16708"/>
        <dbReference type="ChEBI" id="CHEBI:33019"/>
        <dbReference type="ChEBI" id="CHEBI:58017"/>
        <dbReference type="ChEBI" id="CHEBI:456215"/>
        <dbReference type="EC" id="2.4.2.7"/>
    </reaction>
</comment>
<evidence type="ECO:0000256" key="4">
    <source>
        <dbReference type="ARBA" id="ARBA00004659"/>
    </source>
</evidence>
<dbReference type="GO" id="GO:0002055">
    <property type="term" value="F:adenine binding"/>
    <property type="evidence" value="ECO:0007669"/>
    <property type="project" value="TreeGrafter"/>
</dbReference>
<dbReference type="eggNOG" id="COG0503">
    <property type="taxonomic scope" value="Bacteria"/>
</dbReference>
<evidence type="ECO:0000259" key="13">
    <source>
        <dbReference type="Pfam" id="PF00156"/>
    </source>
</evidence>
<dbReference type="InterPro" id="IPR029057">
    <property type="entry name" value="PRTase-like"/>
</dbReference>
<dbReference type="NCBIfam" id="NF002633">
    <property type="entry name" value="PRK02304.1-2"/>
    <property type="match status" value="1"/>
</dbReference>
<dbReference type="Pfam" id="PF00156">
    <property type="entry name" value="Pribosyltran"/>
    <property type="match status" value="1"/>
</dbReference>
<evidence type="ECO:0000313" key="15">
    <source>
        <dbReference type="Proteomes" id="UP000000347"/>
    </source>
</evidence>
<evidence type="ECO:0000256" key="8">
    <source>
        <dbReference type="ARBA" id="ARBA00022490"/>
    </source>
</evidence>
<dbReference type="OrthoDB" id="9803963at2"/>
<keyword evidence="15" id="KW-1185">Reference proteome</keyword>
<dbReference type="GO" id="GO:0006168">
    <property type="term" value="P:adenine salvage"/>
    <property type="evidence" value="ECO:0007669"/>
    <property type="project" value="InterPro"/>
</dbReference>
<dbReference type="PANTHER" id="PTHR32315">
    <property type="entry name" value="ADENINE PHOSPHORIBOSYLTRANSFERASE"/>
    <property type="match status" value="1"/>
</dbReference>
<dbReference type="PANTHER" id="PTHR32315:SF3">
    <property type="entry name" value="ADENINE PHOSPHORIBOSYLTRANSFERASE"/>
    <property type="match status" value="1"/>
</dbReference>
<dbReference type="NCBIfam" id="NF002636">
    <property type="entry name" value="PRK02304.1-5"/>
    <property type="match status" value="1"/>
</dbReference>
<dbReference type="AlphaFoldDB" id="D9TFR9"/>
<evidence type="ECO:0000313" key="14">
    <source>
        <dbReference type="EMBL" id="ADL43039.1"/>
    </source>
</evidence>
<dbReference type="HOGENOM" id="CLU_063339_3_0_9"/>
<dbReference type="NCBIfam" id="NF002634">
    <property type="entry name" value="PRK02304.1-3"/>
    <property type="match status" value="1"/>
</dbReference>
<dbReference type="Gene3D" id="3.40.50.2020">
    <property type="match status" value="1"/>
</dbReference>
<evidence type="ECO:0000256" key="6">
    <source>
        <dbReference type="ARBA" id="ARBA00011738"/>
    </source>
</evidence>
<evidence type="ECO:0000256" key="11">
    <source>
        <dbReference type="ARBA" id="ARBA00022726"/>
    </source>
</evidence>
<dbReference type="RefSeq" id="WP_013291036.1">
    <property type="nucleotide sequence ID" value="NC_014392.1"/>
</dbReference>
<keyword evidence="10 12" id="KW-0808">Transferase</keyword>
<dbReference type="GO" id="GO:0016208">
    <property type="term" value="F:AMP binding"/>
    <property type="evidence" value="ECO:0007669"/>
    <property type="project" value="TreeGrafter"/>
</dbReference>
<evidence type="ECO:0000256" key="3">
    <source>
        <dbReference type="ARBA" id="ARBA00004496"/>
    </source>
</evidence>
<accession>D9TFR9</accession>